<evidence type="ECO:0000313" key="7">
    <source>
        <dbReference type="Proteomes" id="UP001150904"/>
    </source>
</evidence>
<evidence type="ECO:0000256" key="2">
    <source>
        <dbReference type="ARBA" id="ARBA00006727"/>
    </source>
</evidence>
<dbReference type="RefSeq" id="XP_058310417.1">
    <property type="nucleotide sequence ID" value="XM_058450955.1"/>
</dbReference>
<feature type="transmembrane region" description="Helical" evidence="4">
    <location>
        <begin position="186"/>
        <end position="204"/>
    </location>
</feature>
<name>A0A9W9N309_9EURO</name>
<dbReference type="GO" id="GO:0016020">
    <property type="term" value="C:membrane"/>
    <property type="evidence" value="ECO:0007669"/>
    <property type="project" value="UniProtKB-SubCell"/>
</dbReference>
<feature type="transmembrane region" description="Helical" evidence="4">
    <location>
        <begin position="446"/>
        <end position="470"/>
    </location>
</feature>
<feature type="transmembrane region" description="Helical" evidence="4">
    <location>
        <begin position="275"/>
        <end position="295"/>
    </location>
</feature>
<dbReference type="InterPro" id="IPR036259">
    <property type="entry name" value="MFS_trans_sf"/>
</dbReference>
<keyword evidence="7" id="KW-1185">Reference proteome</keyword>
<organism evidence="6 7">
    <name type="scientific">Penicillium cinerascens</name>
    <dbReference type="NCBI Taxonomy" id="70096"/>
    <lineage>
        <taxon>Eukaryota</taxon>
        <taxon>Fungi</taxon>
        <taxon>Dikarya</taxon>
        <taxon>Ascomycota</taxon>
        <taxon>Pezizomycotina</taxon>
        <taxon>Eurotiomycetes</taxon>
        <taxon>Eurotiomycetidae</taxon>
        <taxon>Eurotiales</taxon>
        <taxon>Aspergillaceae</taxon>
        <taxon>Penicillium</taxon>
    </lineage>
</organism>
<feature type="transmembrane region" description="Helical" evidence="4">
    <location>
        <begin position="411"/>
        <end position="434"/>
    </location>
</feature>
<gene>
    <name evidence="6" type="ORF">N7498_003893</name>
</gene>
<dbReference type="SUPFAM" id="SSF103473">
    <property type="entry name" value="MFS general substrate transporter"/>
    <property type="match status" value="1"/>
</dbReference>
<reference evidence="6" key="1">
    <citation type="submission" date="2022-12" db="EMBL/GenBank/DDBJ databases">
        <authorList>
            <person name="Petersen C."/>
        </authorList>
    </citation>
    <scope>NUCLEOTIDE SEQUENCE</scope>
    <source>
        <strain evidence="6">IBT 15544</strain>
    </source>
</reference>
<keyword evidence="4" id="KW-0472">Membrane</keyword>
<reference evidence="6" key="2">
    <citation type="journal article" date="2023" name="IMA Fungus">
        <title>Comparative genomic study of the Penicillium genus elucidates a diverse pangenome and 15 lateral gene transfer events.</title>
        <authorList>
            <person name="Petersen C."/>
            <person name="Sorensen T."/>
            <person name="Nielsen M.R."/>
            <person name="Sondergaard T.E."/>
            <person name="Sorensen J.L."/>
            <person name="Fitzpatrick D.A."/>
            <person name="Frisvad J.C."/>
            <person name="Nielsen K.L."/>
        </authorList>
    </citation>
    <scope>NUCLEOTIDE SEQUENCE</scope>
    <source>
        <strain evidence="6">IBT 15544</strain>
    </source>
</reference>
<dbReference type="CDD" id="cd17352">
    <property type="entry name" value="MFS_MCT_SLC16"/>
    <property type="match status" value="1"/>
</dbReference>
<evidence type="ECO:0000256" key="1">
    <source>
        <dbReference type="ARBA" id="ARBA00004141"/>
    </source>
</evidence>
<dbReference type="GO" id="GO:0022857">
    <property type="term" value="F:transmembrane transporter activity"/>
    <property type="evidence" value="ECO:0007669"/>
    <property type="project" value="InterPro"/>
</dbReference>
<evidence type="ECO:0000259" key="5">
    <source>
        <dbReference type="PROSITE" id="PS50850"/>
    </source>
</evidence>
<dbReference type="InterPro" id="IPR020846">
    <property type="entry name" value="MFS_dom"/>
</dbReference>
<dbReference type="PANTHER" id="PTHR11360:SF177">
    <property type="entry name" value="RIBOFLAVIN TRANSPORTER MCH5"/>
    <property type="match status" value="1"/>
</dbReference>
<dbReference type="OrthoDB" id="410267at2759"/>
<dbReference type="PANTHER" id="PTHR11360">
    <property type="entry name" value="MONOCARBOXYLATE TRANSPORTER"/>
    <property type="match status" value="1"/>
</dbReference>
<keyword evidence="4" id="KW-1133">Transmembrane helix</keyword>
<evidence type="ECO:0000313" key="6">
    <source>
        <dbReference type="EMBL" id="KAJ5212247.1"/>
    </source>
</evidence>
<feature type="transmembrane region" description="Helical" evidence="4">
    <location>
        <begin position="210"/>
        <end position="231"/>
    </location>
</feature>
<evidence type="ECO:0000256" key="3">
    <source>
        <dbReference type="SAM" id="MobiDB-lite"/>
    </source>
</evidence>
<evidence type="ECO:0000256" key="4">
    <source>
        <dbReference type="SAM" id="Phobius"/>
    </source>
</evidence>
<dbReference type="Gene3D" id="1.20.1250.20">
    <property type="entry name" value="MFS general substrate transporter like domains"/>
    <property type="match status" value="1"/>
</dbReference>
<accession>A0A9W9N309</accession>
<feature type="compositionally biased region" description="Polar residues" evidence="3">
    <location>
        <begin position="60"/>
        <end position="70"/>
    </location>
</feature>
<feature type="transmembrane region" description="Helical" evidence="4">
    <location>
        <begin position="243"/>
        <end position="263"/>
    </location>
</feature>
<feature type="transmembrane region" description="Helical" evidence="4">
    <location>
        <begin position="386"/>
        <end position="405"/>
    </location>
</feature>
<dbReference type="GeneID" id="83178256"/>
<proteinExistence type="inferred from homology"/>
<feature type="transmembrane region" description="Helical" evidence="4">
    <location>
        <begin position="355"/>
        <end position="374"/>
    </location>
</feature>
<feature type="domain" description="Major facilitator superfamily (MFS) profile" evidence="5">
    <location>
        <begin position="115"/>
        <end position="511"/>
    </location>
</feature>
<feature type="transmembrane region" description="Helical" evidence="4">
    <location>
        <begin position="157"/>
        <end position="179"/>
    </location>
</feature>
<comment type="caution">
    <text evidence="6">The sequence shown here is derived from an EMBL/GenBank/DDBJ whole genome shotgun (WGS) entry which is preliminary data.</text>
</comment>
<feature type="transmembrane region" description="Helical" evidence="4">
    <location>
        <begin position="116"/>
        <end position="137"/>
    </location>
</feature>
<dbReference type="AlphaFoldDB" id="A0A9W9N309"/>
<dbReference type="PROSITE" id="PS50850">
    <property type="entry name" value="MFS"/>
    <property type="match status" value="1"/>
</dbReference>
<feature type="transmembrane region" description="Helical" evidence="4">
    <location>
        <begin position="321"/>
        <end position="343"/>
    </location>
</feature>
<feature type="region of interest" description="Disordered" evidence="3">
    <location>
        <begin position="1"/>
        <end position="105"/>
    </location>
</feature>
<comment type="similarity">
    <text evidence="2">Belongs to the major facilitator superfamily. Monocarboxylate porter (TC 2.A.1.13) family.</text>
</comment>
<feature type="transmembrane region" description="Helical" evidence="4">
    <location>
        <begin position="476"/>
        <end position="497"/>
    </location>
</feature>
<feature type="compositionally biased region" description="Polar residues" evidence="3">
    <location>
        <begin position="21"/>
        <end position="35"/>
    </location>
</feature>
<dbReference type="InterPro" id="IPR011701">
    <property type="entry name" value="MFS"/>
</dbReference>
<protein>
    <recommendedName>
        <fullName evidence="5">Major facilitator superfamily (MFS) profile domain-containing protein</fullName>
    </recommendedName>
</protein>
<dbReference type="EMBL" id="JAPQKR010000008">
    <property type="protein sequence ID" value="KAJ5212247.1"/>
    <property type="molecule type" value="Genomic_DNA"/>
</dbReference>
<sequence length="511" mass="55113">MSTEAGLASTPIAAGDDSYGFVSNSSRDVVTTTTEKPAVNDYEKSAKHVTDNEKHAQPDSAKQTQEQEQTPAAPDGQFYRTASTVAPSHRSGHTDPVSRVTTDAEGNIYPEGGTEAWLVVLGSFLGLFGSLGLVNTIGTFQAYIESHQLKDYSSGSIGWIFGMYAFLTFFCGVQIGPIFDARGPRLLVLAGSICEMAMIILLGFCTKYWHFMLVIGVLGGVGASLIFTPAISAIGHFFYVKRGVATGMAATGGSIGGIAFPLILESLFPKIGWAWATRVVALICLIAFGFANLLIRSRLPQKPFSKENVLPDFRIFRDSRFALTTASVFFIEWGLFVPISYISSYALDHGFSTHFSYQILAILNVGSFFGRWLPGFFADFLGRFNTLIATVALCLLCNACLWLPAGSSLALLVVYALLFGFSSGSNISLTPVCVGQLCKTENYGRYYATAYTIVSFGTLTGIPIAGEILARCNGQYWGLIAFTTICYAAGLVCCTAVKVIQVGWRSPLAVY</sequence>
<dbReference type="Pfam" id="PF07690">
    <property type="entry name" value="MFS_1"/>
    <property type="match status" value="1"/>
</dbReference>
<dbReference type="Proteomes" id="UP001150904">
    <property type="component" value="Unassembled WGS sequence"/>
</dbReference>
<feature type="compositionally biased region" description="Basic and acidic residues" evidence="3">
    <location>
        <begin position="41"/>
        <end position="57"/>
    </location>
</feature>
<dbReference type="InterPro" id="IPR050327">
    <property type="entry name" value="Proton-linked_MCT"/>
</dbReference>
<comment type="subcellular location">
    <subcellularLocation>
        <location evidence="1">Membrane</location>
        <topology evidence="1">Multi-pass membrane protein</topology>
    </subcellularLocation>
</comment>
<keyword evidence="4" id="KW-0812">Transmembrane</keyword>